<name>A0A8S2V913_9BILA</name>
<feature type="compositionally biased region" description="Polar residues" evidence="1">
    <location>
        <begin position="10"/>
        <end position="23"/>
    </location>
</feature>
<dbReference type="Proteomes" id="UP000676336">
    <property type="component" value="Unassembled WGS sequence"/>
</dbReference>
<dbReference type="EMBL" id="CAJOBI010054198">
    <property type="protein sequence ID" value="CAF4386423.1"/>
    <property type="molecule type" value="Genomic_DNA"/>
</dbReference>
<proteinExistence type="predicted"/>
<dbReference type="AlphaFoldDB" id="A0A8S2V913"/>
<evidence type="ECO:0000256" key="1">
    <source>
        <dbReference type="SAM" id="MobiDB-lite"/>
    </source>
</evidence>
<protein>
    <submittedName>
        <fullName evidence="2">Uncharacterized protein</fullName>
    </submittedName>
</protein>
<feature type="region of interest" description="Disordered" evidence="1">
    <location>
        <begin position="1"/>
        <end position="37"/>
    </location>
</feature>
<sequence>NNNNNSNENQSPPMSFINSTGSNRHSRIGLPTLDEEQCPLPKMAGGLDAEVLRRNLKKVAQRKNAISLREQADEAGRYVSQGCQTTSTGEILATNIHIE</sequence>
<gene>
    <name evidence="2" type="ORF">SMN809_LOCUS29805</name>
</gene>
<accession>A0A8S2V913</accession>
<reference evidence="2" key="1">
    <citation type="submission" date="2021-02" db="EMBL/GenBank/DDBJ databases">
        <authorList>
            <person name="Nowell W R."/>
        </authorList>
    </citation>
    <scope>NUCLEOTIDE SEQUENCE</scope>
</reference>
<evidence type="ECO:0000313" key="2">
    <source>
        <dbReference type="EMBL" id="CAF4386423.1"/>
    </source>
</evidence>
<feature type="non-terminal residue" evidence="2">
    <location>
        <position position="1"/>
    </location>
</feature>
<organism evidence="2 3">
    <name type="scientific">Rotaria magnacalcarata</name>
    <dbReference type="NCBI Taxonomy" id="392030"/>
    <lineage>
        <taxon>Eukaryota</taxon>
        <taxon>Metazoa</taxon>
        <taxon>Spiralia</taxon>
        <taxon>Gnathifera</taxon>
        <taxon>Rotifera</taxon>
        <taxon>Eurotatoria</taxon>
        <taxon>Bdelloidea</taxon>
        <taxon>Philodinida</taxon>
        <taxon>Philodinidae</taxon>
        <taxon>Rotaria</taxon>
    </lineage>
</organism>
<evidence type="ECO:0000313" key="3">
    <source>
        <dbReference type="Proteomes" id="UP000676336"/>
    </source>
</evidence>
<comment type="caution">
    <text evidence="2">The sequence shown here is derived from an EMBL/GenBank/DDBJ whole genome shotgun (WGS) entry which is preliminary data.</text>
</comment>